<keyword evidence="2" id="KW-1133">Transmembrane helix</keyword>
<evidence type="ECO:0000313" key="5">
    <source>
        <dbReference type="Proteomes" id="UP000829720"/>
    </source>
</evidence>
<dbReference type="AlphaFoldDB" id="A0A8T3D6A4"/>
<feature type="chain" id="PRO_5035802216" description="Ig-like domain-containing protein" evidence="3">
    <location>
        <begin position="19"/>
        <end position="243"/>
    </location>
</feature>
<dbReference type="EMBL" id="JAERUA010000013">
    <property type="protein sequence ID" value="KAI1891650.1"/>
    <property type="molecule type" value="Genomic_DNA"/>
</dbReference>
<feature type="signal peptide" evidence="3">
    <location>
        <begin position="1"/>
        <end position="18"/>
    </location>
</feature>
<protein>
    <recommendedName>
        <fullName evidence="6">Ig-like domain-containing protein</fullName>
    </recommendedName>
</protein>
<keyword evidence="2" id="KW-0472">Membrane</keyword>
<evidence type="ECO:0000313" key="4">
    <source>
        <dbReference type="EMBL" id="KAI1891650.1"/>
    </source>
</evidence>
<comment type="caution">
    <text evidence="4">The sequence shown here is derived from an EMBL/GenBank/DDBJ whole genome shotgun (WGS) entry which is preliminary data.</text>
</comment>
<organism evidence="4 5">
    <name type="scientific">Albula goreensis</name>
    <dbReference type="NCBI Taxonomy" id="1534307"/>
    <lineage>
        <taxon>Eukaryota</taxon>
        <taxon>Metazoa</taxon>
        <taxon>Chordata</taxon>
        <taxon>Craniata</taxon>
        <taxon>Vertebrata</taxon>
        <taxon>Euteleostomi</taxon>
        <taxon>Actinopterygii</taxon>
        <taxon>Neopterygii</taxon>
        <taxon>Teleostei</taxon>
        <taxon>Albuliformes</taxon>
        <taxon>Albulidae</taxon>
        <taxon>Albula</taxon>
    </lineage>
</organism>
<evidence type="ECO:0000256" key="3">
    <source>
        <dbReference type="SAM" id="SignalP"/>
    </source>
</evidence>
<evidence type="ECO:0000256" key="1">
    <source>
        <dbReference type="SAM" id="MobiDB-lite"/>
    </source>
</evidence>
<dbReference type="OrthoDB" id="8958081at2759"/>
<gene>
    <name evidence="4" type="ORF">AGOR_G00145960</name>
</gene>
<reference evidence="4" key="1">
    <citation type="submission" date="2021-01" db="EMBL/GenBank/DDBJ databases">
        <authorList>
            <person name="Zahm M."/>
            <person name="Roques C."/>
            <person name="Cabau C."/>
            <person name="Klopp C."/>
            <person name="Donnadieu C."/>
            <person name="Jouanno E."/>
            <person name="Lampietro C."/>
            <person name="Louis A."/>
            <person name="Herpin A."/>
            <person name="Echchiki A."/>
            <person name="Berthelot C."/>
            <person name="Parey E."/>
            <person name="Roest-Crollius H."/>
            <person name="Braasch I."/>
            <person name="Postlethwait J."/>
            <person name="Bobe J."/>
            <person name="Montfort J."/>
            <person name="Bouchez O."/>
            <person name="Begum T."/>
            <person name="Mejri S."/>
            <person name="Adams A."/>
            <person name="Chen W.-J."/>
            <person name="Guiguen Y."/>
        </authorList>
    </citation>
    <scope>NUCLEOTIDE SEQUENCE</scope>
    <source>
        <tissue evidence="4">Blood</tissue>
    </source>
</reference>
<dbReference type="Gene3D" id="2.60.40.10">
    <property type="entry name" value="Immunoglobulins"/>
    <property type="match status" value="1"/>
</dbReference>
<name>A0A8T3D6A4_9TELE</name>
<keyword evidence="5" id="KW-1185">Reference proteome</keyword>
<sequence>MDLSISLVYLLLLTASEAEVIAAADTGIVFPPQAALHGSLLTLNCSYEVQKEASQVRVSWLLGETPSSDCKTNTLEEVFSKMVKGQQNTDGNQVTGHAWSSIKPSDVSTYKDKWCFCRVVVEIPVLEDICSNGTQVKISSPVKDSPSTRATVPNGNPGQWVWLAVGAGSLILLALITYVLVLYRRKTCKTAENPIYENMRPVVPNPPKPFPRTIKPGSNKYIEPGAPNTSRMDGADSSPKLET</sequence>
<evidence type="ECO:0008006" key="6">
    <source>
        <dbReference type="Google" id="ProtNLM"/>
    </source>
</evidence>
<proteinExistence type="predicted"/>
<keyword evidence="2" id="KW-0812">Transmembrane</keyword>
<feature type="region of interest" description="Disordered" evidence="1">
    <location>
        <begin position="206"/>
        <end position="243"/>
    </location>
</feature>
<accession>A0A8T3D6A4</accession>
<feature type="transmembrane region" description="Helical" evidence="2">
    <location>
        <begin position="160"/>
        <end position="183"/>
    </location>
</feature>
<keyword evidence="3" id="KW-0732">Signal</keyword>
<evidence type="ECO:0000256" key="2">
    <source>
        <dbReference type="SAM" id="Phobius"/>
    </source>
</evidence>
<dbReference type="InterPro" id="IPR013783">
    <property type="entry name" value="Ig-like_fold"/>
</dbReference>
<dbReference type="Proteomes" id="UP000829720">
    <property type="component" value="Unassembled WGS sequence"/>
</dbReference>